<dbReference type="InterPro" id="IPR036278">
    <property type="entry name" value="Sialidase_sf"/>
</dbReference>
<organism evidence="1 2">
    <name type="scientific">Aliidiomarina taiwanensis</name>
    <dbReference type="NCBI Taxonomy" id="946228"/>
    <lineage>
        <taxon>Bacteria</taxon>
        <taxon>Pseudomonadati</taxon>
        <taxon>Pseudomonadota</taxon>
        <taxon>Gammaproteobacteria</taxon>
        <taxon>Alteromonadales</taxon>
        <taxon>Idiomarinaceae</taxon>
        <taxon>Aliidiomarina</taxon>
    </lineage>
</organism>
<evidence type="ECO:0000313" key="2">
    <source>
        <dbReference type="Proteomes" id="UP000286976"/>
    </source>
</evidence>
<dbReference type="Gene3D" id="2.120.10.10">
    <property type="match status" value="1"/>
</dbReference>
<dbReference type="RefSeq" id="WP_126758168.1">
    <property type="nucleotide sequence ID" value="NZ_PIPQ01000011.1"/>
</dbReference>
<dbReference type="EMBL" id="PIPQ01000011">
    <property type="protein sequence ID" value="RUO37845.1"/>
    <property type="molecule type" value="Genomic_DNA"/>
</dbReference>
<name>A0A432WVP9_9GAMM</name>
<keyword evidence="2" id="KW-1185">Reference proteome</keyword>
<dbReference type="OrthoDB" id="20875at2"/>
<reference evidence="1 2" key="1">
    <citation type="journal article" date="2011" name="Front. Microbiol.">
        <title>Genomic signatures of strain selection and enhancement in Bacillus atrophaeus var. globigii, a historical biowarfare simulant.</title>
        <authorList>
            <person name="Gibbons H.S."/>
            <person name="Broomall S.M."/>
            <person name="McNew L.A."/>
            <person name="Daligault H."/>
            <person name="Chapman C."/>
            <person name="Bruce D."/>
            <person name="Karavis M."/>
            <person name="Krepps M."/>
            <person name="McGregor P.A."/>
            <person name="Hong C."/>
            <person name="Park K.H."/>
            <person name="Akmal A."/>
            <person name="Feldman A."/>
            <person name="Lin J.S."/>
            <person name="Chang W.E."/>
            <person name="Higgs B.W."/>
            <person name="Demirev P."/>
            <person name="Lindquist J."/>
            <person name="Liem A."/>
            <person name="Fochler E."/>
            <person name="Read T.D."/>
            <person name="Tapia R."/>
            <person name="Johnson S."/>
            <person name="Bishop-Lilly K.A."/>
            <person name="Detter C."/>
            <person name="Han C."/>
            <person name="Sozhamannan S."/>
            <person name="Rosenzweig C.N."/>
            <person name="Skowronski E.W."/>
        </authorList>
    </citation>
    <scope>NUCLEOTIDE SEQUENCE [LARGE SCALE GENOMIC DNA]</scope>
    <source>
        <strain evidence="1 2">AIT1</strain>
    </source>
</reference>
<dbReference type="SUPFAM" id="SSF50939">
    <property type="entry name" value="Sialidases"/>
    <property type="match status" value="1"/>
</dbReference>
<dbReference type="AlphaFoldDB" id="A0A432WVP9"/>
<proteinExistence type="predicted"/>
<protein>
    <recommendedName>
        <fullName evidence="3">Exo-alpha-sialidase</fullName>
    </recommendedName>
</protein>
<accession>A0A432WVP9</accession>
<dbReference type="Proteomes" id="UP000286976">
    <property type="component" value="Unassembled WGS sequence"/>
</dbReference>
<gene>
    <name evidence="1" type="ORF">CWE15_11200</name>
</gene>
<evidence type="ECO:0008006" key="3">
    <source>
        <dbReference type="Google" id="ProtNLM"/>
    </source>
</evidence>
<comment type="caution">
    <text evidence="1">The sequence shown here is derived from an EMBL/GenBank/DDBJ whole genome shotgun (WGS) entry which is preliminary data.</text>
</comment>
<sequence length="327" mass="36746">MTSLPHFSAQRIWSQAEHNAFTDLAWFEHAWWCVFREANTHVSGDGCIRLLRSEDGTHWQSEQLFEAAGDLRDPKLMVNPEGQLIVFAALKVSRETFGYSHQVYAWQRIAANNWQGPTAIGEQDLWLWRVTFHGKTGLGVAYKVGGDSHTRLYQTTDGVNYQHVLERLRGSDLRDEYSNESGLCFDPDGTAWCLLRRDPEHGLLGSAKPPYTQWHWHTCNQRIGGPVMVRLDDGRLLAVVRLYGYTDGELTSARTSFVWVCRETGQLTECGTLPSAGDTSYAGLVVRDCVAYVSYYSSHEADSIENSPAIYFAAVPLHELASAEPAL</sequence>
<evidence type="ECO:0000313" key="1">
    <source>
        <dbReference type="EMBL" id="RUO37845.1"/>
    </source>
</evidence>